<accession>A0ABV7WX59</accession>
<evidence type="ECO:0000259" key="1">
    <source>
        <dbReference type="Pfam" id="PF05050"/>
    </source>
</evidence>
<dbReference type="GO" id="GO:0032259">
    <property type="term" value="P:methylation"/>
    <property type="evidence" value="ECO:0007669"/>
    <property type="project" value="UniProtKB-KW"/>
</dbReference>
<name>A0ABV7WX59_9HYPH</name>
<protein>
    <submittedName>
        <fullName evidence="2">FkbM family methyltransferase</fullName>
    </submittedName>
</protein>
<proteinExistence type="predicted"/>
<dbReference type="RefSeq" id="WP_380095010.1">
    <property type="nucleotide sequence ID" value="NZ_JBHRYD010000001.1"/>
</dbReference>
<keyword evidence="2" id="KW-0808">Transferase</keyword>
<comment type="caution">
    <text evidence="2">The sequence shown here is derived from an EMBL/GenBank/DDBJ whole genome shotgun (WGS) entry which is preliminary data.</text>
</comment>
<dbReference type="Proteomes" id="UP001595613">
    <property type="component" value="Unassembled WGS sequence"/>
</dbReference>
<organism evidence="2 3">
    <name type="scientific">Devosia honganensis</name>
    <dbReference type="NCBI Taxonomy" id="1610527"/>
    <lineage>
        <taxon>Bacteria</taxon>
        <taxon>Pseudomonadati</taxon>
        <taxon>Pseudomonadota</taxon>
        <taxon>Alphaproteobacteria</taxon>
        <taxon>Hyphomicrobiales</taxon>
        <taxon>Devosiaceae</taxon>
        <taxon>Devosia</taxon>
    </lineage>
</organism>
<evidence type="ECO:0000313" key="2">
    <source>
        <dbReference type="EMBL" id="MFC3703883.1"/>
    </source>
</evidence>
<dbReference type="InterPro" id="IPR006342">
    <property type="entry name" value="FkbM_mtfrase"/>
</dbReference>
<gene>
    <name evidence="2" type="ORF">ACFOOL_03830</name>
</gene>
<dbReference type="SUPFAM" id="SSF53335">
    <property type="entry name" value="S-adenosyl-L-methionine-dependent methyltransferases"/>
    <property type="match status" value="1"/>
</dbReference>
<sequence length="236" mass="26480">MINIFRKLRRAIHDKSTASKKEAKLEGVRVSLANLSPRMRDALLDGWYEGEERRIIRAFVNPDDKILEAGSSIGFISLFCIHNMGVKDIQLLEANPDLAATINENYTLNGRAAPRILQYALGPEDAQIEFGINVDAFASSIHSTSKEIRRVKVQQKTIDSILSEMDFTPNVLIMDIEGAETLLPADHFIKFDRIILELHPSLSGYESVSRLVNGLFELGFRESARDRNVACFSKST</sequence>
<dbReference type="Gene3D" id="3.40.50.150">
    <property type="entry name" value="Vaccinia Virus protein VP39"/>
    <property type="match status" value="1"/>
</dbReference>
<evidence type="ECO:0000313" key="3">
    <source>
        <dbReference type="Proteomes" id="UP001595613"/>
    </source>
</evidence>
<dbReference type="InterPro" id="IPR029063">
    <property type="entry name" value="SAM-dependent_MTases_sf"/>
</dbReference>
<dbReference type="GO" id="GO:0008168">
    <property type="term" value="F:methyltransferase activity"/>
    <property type="evidence" value="ECO:0007669"/>
    <property type="project" value="UniProtKB-KW"/>
</dbReference>
<keyword evidence="3" id="KW-1185">Reference proteome</keyword>
<feature type="domain" description="Methyltransferase FkbM" evidence="1">
    <location>
        <begin position="84"/>
        <end position="221"/>
    </location>
</feature>
<dbReference type="Pfam" id="PF05050">
    <property type="entry name" value="Methyltransf_21"/>
    <property type="match status" value="1"/>
</dbReference>
<reference evidence="3" key="1">
    <citation type="journal article" date="2019" name="Int. J. Syst. Evol. Microbiol.">
        <title>The Global Catalogue of Microorganisms (GCM) 10K type strain sequencing project: providing services to taxonomists for standard genome sequencing and annotation.</title>
        <authorList>
            <consortium name="The Broad Institute Genomics Platform"/>
            <consortium name="The Broad Institute Genome Sequencing Center for Infectious Disease"/>
            <person name="Wu L."/>
            <person name="Ma J."/>
        </authorList>
    </citation>
    <scope>NUCLEOTIDE SEQUENCE [LARGE SCALE GENOMIC DNA]</scope>
    <source>
        <strain evidence="3">KCTC 42281</strain>
    </source>
</reference>
<keyword evidence="2" id="KW-0489">Methyltransferase</keyword>
<dbReference type="NCBIfam" id="TIGR01444">
    <property type="entry name" value="fkbM_fam"/>
    <property type="match status" value="1"/>
</dbReference>
<dbReference type="EMBL" id="JBHRYD010000001">
    <property type="protein sequence ID" value="MFC3703883.1"/>
    <property type="molecule type" value="Genomic_DNA"/>
</dbReference>